<evidence type="ECO:0000256" key="1">
    <source>
        <dbReference type="SAM" id="MobiDB-lite"/>
    </source>
</evidence>
<feature type="region of interest" description="Disordered" evidence="1">
    <location>
        <begin position="401"/>
        <end position="563"/>
    </location>
</feature>
<dbReference type="AlphaFoldDB" id="A0AAN6UPX3"/>
<gene>
    <name evidence="2" type="ORF">BT67DRAFT_489036</name>
</gene>
<evidence type="ECO:0000313" key="3">
    <source>
        <dbReference type="Proteomes" id="UP001304895"/>
    </source>
</evidence>
<sequence length="563" mass="61540">MAAPYPEQQVFEPMGPSGAWAFPTVRSALEPVVSYQRSAGLLLDLPSNNPFRNRAVSPTSPASPFDDPPPRPLSRNPFLDPAITNRSSLSNIRSTSETMSFEKRPSLTADEIFGALTLEESPPASAAPPRPDVAKPPAPPMGRRGPPPSYRDNLPPSGKRDPQPNHRPTRSQEEALRARKMQGRGDSSAFLDPARSPQRRQDRRPRRNSESSIMDSDRIMTDEEKKQHELKRREQRERRHRDRENKEKKTPGRKLDIIDQLDATSIYGTGMFHHDGPFDALNPHRNRNGRRAPMQAFPKDSLNNTIGGAGPLNTRPNHATFMGQQDDEAFKEWSKGGKDRNGPEYQAVRKGEPIVFDSTARGDILHGDESLGLGTSTFLEGTPAARTAIQKREDERAAQIANEGLQRKKSLAHRIRNMNRGGRDFEPSGRTTNPDINYGYRRSPSESGPASAVTPGSNQDRNPFFSDYKGGNEDGFTVRAADSNGGKFSPSSPKGGPGLERRSTTDATSGPDDFQQQPKASSGGILGRMKSLKGGRRQRPGPASGSGDLVDVSGGIPAPGTAV</sequence>
<feature type="compositionally biased region" description="Basic residues" evidence="1">
    <location>
        <begin position="197"/>
        <end position="206"/>
    </location>
</feature>
<dbReference type="PANTHER" id="PTHR28307:SF2">
    <property type="entry name" value="PROTEIN PAL1"/>
    <property type="match status" value="1"/>
</dbReference>
<keyword evidence="3" id="KW-1185">Reference proteome</keyword>
<name>A0AAN6UPX3_9PEZI</name>
<feature type="compositionally biased region" description="Basic and acidic residues" evidence="1">
    <location>
        <begin position="215"/>
        <end position="257"/>
    </location>
</feature>
<organism evidence="2 3">
    <name type="scientific">Trichocladium antarcticum</name>
    <dbReference type="NCBI Taxonomy" id="1450529"/>
    <lineage>
        <taxon>Eukaryota</taxon>
        <taxon>Fungi</taxon>
        <taxon>Dikarya</taxon>
        <taxon>Ascomycota</taxon>
        <taxon>Pezizomycotina</taxon>
        <taxon>Sordariomycetes</taxon>
        <taxon>Sordariomycetidae</taxon>
        <taxon>Sordariales</taxon>
        <taxon>Chaetomiaceae</taxon>
        <taxon>Trichocladium</taxon>
    </lineage>
</organism>
<dbReference type="EMBL" id="MU853403">
    <property type="protein sequence ID" value="KAK4137057.1"/>
    <property type="molecule type" value="Genomic_DNA"/>
</dbReference>
<dbReference type="GO" id="GO:0005737">
    <property type="term" value="C:cytoplasm"/>
    <property type="evidence" value="ECO:0007669"/>
    <property type="project" value="TreeGrafter"/>
</dbReference>
<comment type="caution">
    <text evidence="2">The sequence shown here is derived from an EMBL/GenBank/DDBJ whole genome shotgun (WGS) entry which is preliminary data.</text>
</comment>
<feature type="compositionally biased region" description="Basic residues" evidence="1">
    <location>
        <begin position="530"/>
        <end position="539"/>
    </location>
</feature>
<feature type="compositionally biased region" description="Polar residues" evidence="1">
    <location>
        <begin position="84"/>
        <end position="99"/>
    </location>
</feature>
<reference evidence="2" key="1">
    <citation type="journal article" date="2023" name="Mol. Phylogenet. Evol.">
        <title>Genome-scale phylogeny and comparative genomics of the fungal order Sordariales.</title>
        <authorList>
            <person name="Hensen N."/>
            <person name="Bonometti L."/>
            <person name="Westerberg I."/>
            <person name="Brannstrom I.O."/>
            <person name="Guillou S."/>
            <person name="Cros-Aarteil S."/>
            <person name="Calhoun S."/>
            <person name="Haridas S."/>
            <person name="Kuo A."/>
            <person name="Mondo S."/>
            <person name="Pangilinan J."/>
            <person name="Riley R."/>
            <person name="LaButti K."/>
            <person name="Andreopoulos B."/>
            <person name="Lipzen A."/>
            <person name="Chen C."/>
            <person name="Yan M."/>
            <person name="Daum C."/>
            <person name="Ng V."/>
            <person name="Clum A."/>
            <person name="Steindorff A."/>
            <person name="Ohm R.A."/>
            <person name="Martin F."/>
            <person name="Silar P."/>
            <person name="Natvig D.O."/>
            <person name="Lalanne C."/>
            <person name="Gautier V."/>
            <person name="Ament-Velasquez S.L."/>
            <person name="Kruys A."/>
            <person name="Hutchinson M.I."/>
            <person name="Powell A.J."/>
            <person name="Barry K."/>
            <person name="Miller A.N."/>
            <person name="Grigoriev I.V."/>
            <person name="Debuchy R."/>
            <person name="Gladieux P."/>
            <person name="Hiltunen Thoren M."/>
            <person name="Johannesson H."/>
        </authorList>
    </citation>
    <scope>NUCLEOTIDE SEQUENCE</scope>
    <source>
        <strain evidence="2">CBS 123565</strain>
    </source>
</reference>
<feature type="compositionally biased region" description="Low complexity" evidence="1">
    <location>
        <begin position="485"/>
        <end position="494"/>
    </location>
</feature>
<dbReference type="Pfam" id="PF08316">
    <property type="entry name" value="Pal1"/>
    <property type="match status" value="1"/>
</dbReference>
<reference evidence="2" key="2">
    <citation type="submission" date="2023-05" db="EMBL/GenBank/DDBJ databases">
        <authorList>
            <consortium name="Lawrence Berkeley National Laboratory"/>
            <person name="Steindorff A."/>
            <person name="Hensen N."/>
            <person name="Bonometti L."/>
            <person name="Westerberg I."/>
            <person name="Brannstrom I.O."/>
            <person name="Guillou S."/>
            <person name="Cros-Aarteil S."/>
            <person name="Calhoun S."/>
            <person name="Haridas S."/>
            <person name="Kuo A."/>
            <person name="Mondo S."/>
            <person name="Pangilinan J."/>
            <person name="Riley R."/>
            <person name="Labutti K."/>
            <person name="Andreopoulos B."/>
            <person name="Lipzen A."/>
            <person name="Chen C."/>
            <person name="Yanf M."/>
            <person name="Daum C."/>
            <person name="Ng V."/>
            <person name="Clum A."/>
            <person name="Ohm R."/>
            <person name="Martin F."/>
            <person name="Silar P."/>
            <person name="Natvig D."/>
            <person name="Lalanne C."/>
            <person name="Gautier V."/>
            <person name="Ament-Velasquez S.L."/>
            <person name="Kruys A."/>
            <person name="Hutchinson M.I."/>
            <person name="Powell A.J."/>
            <person name="Barry K."/>
            <person name="Miller A.N."/>
            <person name="Grigoriev I.V."/>
            <person name="Debuchy R."/>
            <person name="Gladieux P."/>
            <person name="Thoren M.H."/>
            <person name="Johannesson H."/>
        </authorList>
    </citation>
    <scope>NUCLEOTIDE SEQUENCE</scope>
    <source>
        <strain evidence="2">CBS 123565</strain>
    </source>
</reference>
<feature type="compositionally biased region" description="Pro residues" evidence="1">
    <location>
        <begin position="125"/>
        <end position="149"/>
    </location>
</feature>
<feature type="compositionally biased region" description="Basic and acidic residues" evidence="1">
    <location>
        <begin position="158"/>
        <end position="177"/>
    </location>
</feature>
<feature type="region of interest" description="Disordered" evidence="1">
    <location>
        <begin position="43"/>
        <end position="257"/>
    </location>
</feature>
<protein>
    <submittedName>
        <fullName evidence="2">Pal1-domain-containing protein</fullName>
    </submittedName>
</protein>
<feature type="compositionally biased region" description="Basic residues" evidence="1">
    <location>
        <begin position="407"/>
        <end position="417"/>
    </location>
</feature>
<accession>A0AAN6UPX3</accession>
<feature type="compositionally biased region" description="Low complexity" evidence="1">
    <location>
        <begin position="545"/>
        <end position="555"/>
    </location>
</feature>
<evidence type="ECO:0000313" key="2">
    <source>
        <dbReference type="EMBL" id="KAK4137057.1"/>
    </source>
</evidence>
<dbReference type="PANTHER" id="PTHR28307">
    <property type="entry name" value="PROTEIN PAL1"/>
    <property type="match status" value="1"/>
</dbReference>
<proteinExistence type="predicted"/>
<dbReference type="Proteomes" id="UP001304895">
    <property type="component" value="Unassembled WGS sequence"/>
</dbReference>
<dbReference type="InterPro" id="IPR013226">
    <property type="entry name" value="Pal1"/>
</dbReference>